<evidence type="ECO:0000256" key="1">
    <source>
        <dbReference type="SAM" id="Coils"/>
    </source>
</evidence>
<dbReference type="Proteomes" id="UP000002157">
    <property type="component" value="Chromosome"/>
</dbReference>
<dbReference type="AlphaFoldDB" id="B0KND2"/>
<name>B0KND2_PSEPG</name>
<dbReference type="RefSeq" id="WP_012270474.1">
    <property type="nucleotide sequence ID" value="NC_010322.1"/>
</dbReference>
<keyword evidence="2" id="KW-1133">Transmembrane helix</keyword>
<keyword evidence="1" id="KW-0175">Coiled coil</keyword>
<dbReference type="HOGENOM" id="CLU_591690_0_0_6"/>
<dbReference type="KEGG" id="ppg:PputGB1_0762"/>
<evidence type="ECO:0000313" key="4">
    <source>
        <dbReference type="Proteomes" id="UP000002157"/>
    </source>
</evidence>
<accession>B0KND2</accession>
<reference evidence="3 4" key="1">
    <citation type="submission" date="2008-01" db="EMBL/GenBank/DDBJ databases">
        <title>Complete sequence of Pseudomonas putida GB-1.</title>
        <authorList>
            <consortium name="US DOE Joint Genome Institute"/>
            <person name="Copeland A."/>
            <person name="Lucas S."/>
            <person name="Lapidus A."/>
            <person name="Barry K."/>
            <person name="Glavina del Rio T."/>
            <person name="Dalin E."/>
            <person name="Tice H."/>
            <person name="Pitluck S."/>
            <person name="Bruce D."/>
            <person name="Goodwin L."/>
            <person name="Chertkov O."/>
            <person name="Brettin T."/>
            <person name="Detter J.C."/>
            <person name="Han C."/>
            <person name="Kuske C.R."/>
            <person name="Schmutz J."/>
            <person name="Larimer F."/>
            <person name="Land M."/>
            <person name="Hauser L."/>
            <person name="Kyrpides N."/>
            <person name="Kim E."/>
            <person name="McCarthy J.K."/>
            <person name="Richardson P."/>
        </authorList>
    </citation>
    <scope>NUCLEOTIDE SEQUENCE [LARGE SCALE GENOMIC DNA]</scope>
    <source>
        <strain evidence="3 4">GB-1</strain>
    </source>
</reference>
<evidence type="ECO:0000256" key="2">
    <source>
        <dbReference type="SAM" id="Phobius"/>
    </source>
</evidence>
<sequence>MIDQDVKGERAAAKQELTQLLVDILVPPLKTEVSALLEENIYPLERSILERQDRLEAQTGKVTRFINKHYPESSLPLEEQLQTLEFAQQDANELAQSRNVQLLEILGQHSQQSQDIQTGVVGLSAQIGGVGEHQVALQAQAQRLGDASLQSVAQLTQNLASFAQWHQQAHTQAVDAVQAMGAAADSKLDQYQQQQQSQWQAVSHQTISIQTELEALAQGLETAEGRRVNAEDQLQRWAQTNQEDVSQLAQQLASLISAQQQGQAELHETMCMLGEAAAGKFEGQQQRLASLFMAQQQAQIELHATIRTLSEVTAGRLDAHQQQMQKHWLTVHGSAQQRLGRSLGSLLEQLRELDKESVSRLEKLTLLTADHLRSAVHKEVSALGQQLQDLWQTQANNLHERLGEQHQALSAAHAHHQTYQAQALALKAQVVNGQKHLKWVAYGCAALAAANLGGLLYLVLGP</sequence>
<organism evidence="3 4">
    <name type="scientific">Pseudomonas putida (strain GB-1)</name>
    <dbReference type="NCBI Taxonomy" id="76869"/>
    <lineage>
        <taxon>Bacteria</taxon>
        <taxon>Pseudomonadati</taxon>
        <taxon>Pseudomonadota</taxon>
        <taxon>Gammaproteobacteria</taxon>
        <taxon>Pseudomonadales</taxon>
        <taxon>Pseudomonadaceae</taxon>
        <taxon>Pseudomonas</taxon>
    </lineage>
</organism>
<gene>
    <name evidence="3" type="ordered locus">PputGB1_0762</name>
</gene>
<proteinExistence type="predicted"/>
<feature type="coiled-coil region" evidence="1">
    <location>
        <begin position="213"/>
        <end position="240"/>
    </location>
</feature>
<feature type="transmembrane region" description="Helical" evidence="2">
    <location>
        <begin position="439"/>
        <end position="460"/>
    </location>
</feature>
<keyword evidence="2" id="KW-0812">Transmembrane</keyword>
<keyword evidence="2" id="KW-0472">Membrane</keyword>
<evidence type="ECO:0000313" key="3">
    <source>
        <dbReference type="EMBL" id="ABY96672.1"/>
    </source>
</evidence>
<dbReference type="EMBL" id="CP000926">
    <property type="protein sequence ID" value="ABY96672.1"/>
    <property type="molecule type" value="Genomic_DNA"/>
</dbReference>
<protein>
    <submittedName>
        <fullName evidence="3">Uncharacterized protein</fullName>
    </submittedName>
</protein>